<dbReference type="AlphaFoldDB" id="A0A517QIT6"/>
<dbReference type="PANTHER" id="PTHR11092">
    <property type="entry name" value="SUGAR NUCLEOTIDE EPIMERASE RELATED"/>
    <property type="match status" value="1"/>
</dbReference>
<evidence type="ECO:0000259" key="2">
    <source>
        <dbReference type="Pfam" id="PF01370"/>
    </source>
</evidence>
<dbReference type="EMBL" id="CP036267">
    <property type="protein sequence ID" value="QDT31437.1"/>
    <property type="molecule type" value="Genomic_DNA"/>
</dbReference>
<dbReference type="CDD" id="cd05242">
    <property type="entry name" value="SDR_a8"/>
    <property type="match status" value="1"/>
</dbReference>
<organism evidence="4 5">
    <name type="scientific">Thalassoglobus polymorphus</name>
    <dbReference type="NCBI Taxonomy" id="2527994"/>
    <lineage>
        <taxon>Bacteria</taxon>
        <taxon>Pseudomonadati</taxon>
        <taxon>Planctomycetota</taxon>
        <taxon>Planctomycetia</taxon>
        <taxon>Planctomycetales</taxon>
        <taxon>Planctomycetaceae</taxon>
        <taxon>Thalassoglobus</taxon>
    </lineage>
</organism>
<dbReference type="Pfam" id="PF01370">
    <property type="entry name" value="Epimerase"/>
    <property type="match status" value="1"/>
</dbReference>
<feature type="domain" description="NAD-dependent epimerase/dehydratase" evidence="2">
    <location>
        <begin position="3"/>
        <end position="212"/>
    </location>
</feature>
<sequence length="298" mass="32337">MKIYITGASGLLGQKLVPMLENSGHQVIKMTRSEPADANEIQWDPLAESMEESLLKGCDVLVHLAGENIGEGRWTEAKKRRIRESRIQSTDLLARTIANMDDTPQAMIVASAIGFYGDRGDDVLTESSAAGTGFLPEVCKDWELAAKPARDAGIRTVHVRTGLVLSKDGGALQAMLTPFKLCVGGIMGDGKQYWSWISLEDIARLFHFAIENENISGPVNGTSPNSCTNREFTKTLGKVLSRPTIFPMPKFAVKLVLGEMGEALILPSANAIPEVATSNGFQFNHPNLEEALQAALKK</sequence>
<proteinExistence type="inferred from homology"/>
<dbReference type="InterPro" id="IPR010099">
    <property type="entry name" value="SDR39U1"/>
</dbReference>
<comment type="similarity">
    <text evidence="1">Belongs to the NAD(P)-dependent epimerase/dehydratase family. SDR39U1 subfamily.</text>
</comment>
<dbReference type="Pfam" id="PF08338">
    <property type="entry name" value="DUF1731"/>
    <property type="match status" value="1"/>
</dbReference>
<dbReference type="Gene3D" id="3.40.50.720">
    <property type="entry name" value="NAD(P)-binding Rossmann-like Domain"/>
    <property type="match status" value="1"/>
</dbReference>
<dbReference type="Proteomes" id="UP000315724">
    <property type="component" value="Chromosome"/>
</dbReference>
<reference evidence="4 5" key="1">
    <citation type="submission" date="2019-02" db="EMBL/GenBank/DDBJ databases">
        <title>Deep-cultivation of Planctomycetes and their phenomic and genomic characterization uncovers novel biology.</title>
        <authorList>
            <person name="Wiegand S."/>
            <person name="Jogler M."/>
            <person name="Boedeker C."/>
            <person name="Pinto D."/>
            <person name="Vollmers J."/>
            <person name="Rivas-Marin E."/>
            <person name="Kohn T."/>
            <person name="Peeters S.H."/>
            <person name="Heuer A."/>
            <person name="Rast P."/>
            <person name="Oberbeckmann S."/>
            <person name="Bunk B."/>
            <person name="Jeske O."/>
            <person name="Meyerdierks A."/>
            <person name="Storesund J.E."/>
            <person name="Kallscheuer N."/>
            <person name="Luecker S."/>
            <person name="Lage O.M."/>
            <person name="Pohl T."/>
            <person name="Merkel B.J."/>
            <person name="Hornburger P."/>
            <person name="Mueller R.-W."/>
            <person name="Bruemmer F."/>
            <person name="Labrenz M."/>
            <person name="Spormann A.M."/>
            <person name="Op den Camp H."/>
            <person name="Overmann J."/>
            <person name="Amann R."/>
            <person name="Jetten M.S.M."/>
            <person name="Mascher T."/>
            <person name="Medema M.H."/>
            <person name="Devos D.P."/>
            <person name="Kaster A.-K."/>
            <person name="Ovreas L."/>
            <person name="Rohde M."/>
            <person name="Galperin M.Y."/>
            <person name="Jogler C."/>
        </authorList>
    </citation>
    <scope>NUCLEOTIDE SEQUENCE [LARGE SCALE GENOMIC DNA]</scope>
    <source>
        <strain evidence="4 5">Mal48</strain>
    </source>
</reference>
<evidence type="ECO:0000259" key="3">
    <source>
        <dbReference type="Pfam" id="PF08338"/>
    </source>
</evidence>
<dbReference type="InterPro" id="IPR036291">
    <property type="entry name" value="NAD(P)-bd_dom_sf"/>
</dbReference>
<dbReference type="InterPro" id="IPR001509">
    <property type="entry name" value="Epimerase_deHydtase"/>
</dbReference>
<dbReference type="PANTHER" id="PTHR11092:SF0">
    <property type="entry name" value="EPIMERASE FAMILY PROTEIN SDR39U1"/>
    <property type="match status" value="1"/>
</dbReference>
<dbReference type="KEGG" id="tpol:Mal48_06700"/>
<dbReference type="SUPFAM" id="SSF51735">
    <property type="entry name" value="NAD(P)-binding Rossmann-fold domains"/>
    <property type="match status" value="1"/>
</dbReference>
<evidence type="ECO:0000313" key="4">
    <source>
        <dbReference type="EMBL" id="QDT31437.1"/>
    </source>
</evidence>
<dbReference type="OrthoDB" id="9801773at2"/>
<accession>A0A517QIT6</accession>
<evidence type="ECO:0000313" key="5">
    <source>
        <dbReference type="Proteomes" id="UP000315724"/>
    </source>
</evidence>
<dbReference type="RefSeq" id="WP_145195987.1">
    <property type="nucleotide sequence ID" value="NZ_CP036267.1"/>
</dbReference>
<evidence type="ECO:0000256" key="1">
    <source>
        <dbReference type="ARBA" id="ARBA00009353"/>
    </source>
</evidence>
<dbReference type="NCBIfam" id="TIGR01777">
    <property type="entry name" value="yfcH"/>
    <property type="match status" value="1"/>
</dbReference>
<protein>
    <submittedName>
        <fullName evidence="4">Epimerase family protein</fullName>
    </submittedName>
</protein>
<name>A0A517QIT6_9PLAN</name>
<feature type="domain" description="DUF1731" evidence="3">
    <location>
        <begin position="248"/>
        <end position="294"/>
    </location>
</feature>
<keyword evidence="5" id="KW-1185">Reference proteome</keyword>
<gene>
    <name evidence="4" type="ORF">Mal48_06700</name>
</gene>
<dbReference type="InterPro" id="IPR013549">
    <property type="entry name" value="DUF1731"/>
</dbReference>